<dbReference type="OrthoDB" id="5367786at2759"/>
<accession>A0A5M8Q3Y7</accession>
<dbReference type="Proteomes" id="UP000324767">
    <property type="component" value="Unassembled WGS sequence"/>
</dbReference>
<comment type="caution">
    <text evidence="2">The sequence shown here is derived from an EMBL/GenBank/DDBJ whole genome shotgun (WGS) entry which is preliminary data.</text>
</comment>
<evidence type="ECO:0000313" key="2">
    <source>
        <dbReference type="EMBL" id="KAA6415903.1"/>
    </source>
</evidence>
<dbReference type="EMBL" id="VXIT01000001">
    <property type="protein sequence ID" value="KAA6415903.1"/>
    <property type="molecule type" value="Genomic_DNA"/>
</dbReference>
<name>A0A5M8Q3Y7_9LECA</name>
<sequence>MSAVHMLARQYANAPSRHHHSAGPSPSPQIGNATSGVSFPRPAKPRLRQRCSDDRRNVRHPTFHGRSSMDLPDLQLRAPGDSTGIVWCAPVSRTSVVVSGPSALPSRRWRVRALLQDAYIFVADLVKVQGDSVVAGGAFHFLGTDKLFVNTWIVNNHQMTWGVLGSALTVLEDFMLHNQLFTEAAFTIWDGSNQAVEGVVKGGKLRGWGIGLFAALRLCGGETGAF</sequence>
<organism evidence="2 3">
    <name type="scientific">Lasallia pustulata</name>
    <dbReference type="NCBI Taxonomy" id="136370"/>
    <lineage>
        <taxon>Eukaryota</taxon>
        <taxon>Fungi</taxon>
        <taxon>Dikarya</taxon>
        <taxon>Ascomycota</taxon>
        <taxon>Pezizomycotina</taxon>
        <taxon>Lecanoromycetes</taxon>
        <taxon>OSLEUM clade</taxon>
        <taxon>Umbilicariomycetidae</taxon>
        <taxon>Umbilicariales</taxon>
        <taxon>Umbilicariaceae</taxon>
        <taxon>Lasallia</taxon>
    </lineage>
</organism>
<dbReference type="AlphaFoldDB" id="A0A5M8Q3Y7"/>
<protein>
    <submittedName>
        <fullName evidence="2">Uncharacterized protein</fullName>
    </submittedName>
</protein>
<gene>
    <name evidence="2" type="ORF">FRX48_00622</name>
</gene>
<evidence type="ECO:0000256" key="1">
    <source>
        <dbReference type="SAM" id="MobiDB-lite"/>
    </source>
</evidence>
<reference evidence="2 3" key="1">
    <citation type="submission" date="2019-09" db="EMBL/GenBank/DDBJ databases">
        <title>The hologenome of the rock-dwelling lichen Lasallia pustulata.</title>
        <authorList>
            <person name="Greshake Tzovaras B."/>
            <person name="Segers F."/>
            <person name="Bicker A."/>
            <person name="Dal Grande F."/>
            <person name="Otte J."/>
            <person name="Hankeln T."/>
            <person name="Schmitt I."/>
            <person name="Ebersberger I."/>
        </authorList>
    </citation>
    <scope>NUCLEOTIDE SEQUENCE [LARGE SCALE GENOMIC DNA]</scope>
    <source>
        <strain evidence="2">A1-1</strain>
    </source>
</reference>
<feature type="compositionally biased region" description="Polar residues" evidence="1">
    <location>
        <begin position="28"/>
        <end position="37"/>
    </location>
</feature>
<proteinExistence type="predicted"/>
<feature type="region of interest" description="Disordered" evidence="1">
    <location>
        <begin position="1"/>
        <end position="74"/>
    </location>
</feature>
<evidence type="ECO:0000313" key="3">
    <source>
        <dbReference type="Proteomes" id="UP000324767"/>
    </source>
</evidence>